<dbReference type="InterPro" id="IPR041657">
    <property type="entry name" value="HTH_17"/>
</dbReference>
<dbReference type="RefSeq" id="WP_191161721.1">
    <property type="nucleotide sequence ID" value="NZ_JACXAI010000040.1"/>
</dbReference>
<dbReference type="EMBL" id="JACXAI010000040">
    <property type="protein sequence ID" value="MBD1382973.1"/>
    <property type="molecule type" value="Genomic_DNA"/>
</dbReference>
<comment type="caution">
    <text evidence="3">The sequence shown here is derived from an EMBL/GenBank/DDBJ whole genome shotgun (WGS) entry which is preliminary data.</text>
</comment>
<name>A0A926NN46_9BACI</name>
<dbReference type="SUPFAM" id="SSF53850">
    <property type="entry name" value="Periplasmic binding protein-like II"/>
    <property type="match status" value="1"/>
</dbReference>
<dbReference type="NCBIfam" id="TIGR01764">
    <property type="entry name" value="excise"/>
    <property type="match status" value="1"/>
</dbReference>
<proteinExistence type="predicted"/>
<dbReference type="Proteomes" id="UP000626844">
    <property type="component" value="Unassembled WGS sequence"/>
</dbReference>
<dbReference type="PANTHER" id="PTHR38431:SF1">
    <property type="entry name" value="BLL2305 PROTEIN"/>
    <property type="match status" value="1"/>
</dbReference>
<dbReference type="PANTHER" id="PTHR38431">
    <property type="entry name" value="BLL2305 PROTEIN"/>
    <property type="match status" value="1"/>
</dbReference>
<keyword evidence="4" id="KW-1185">Reference proteome</keyword>
<organism evidence="3 4">
    <name type="scientific">Metabacillus arenae</name>
    <dbReference type="NCBI Taxonomy" id="2771434"/>
    <lineage>
        <taxon>Bacteria</taxon>
        <taxon>Bacillati</taxon>
        <taxon>Bacillota</taxon>
        <taxon>Bacilli</taxon>
        <taxon>Bacillales</taxon>
        <taxon>Bacillaceae</taxon>
        <taxon>Metabacillus</taxon>
    </lineage>
</organism>
<dbReference type="AlphaFoldDB" id="A0A926NN46"/>
<evidence type="ECO:0000313" key="4">
    <source>
        <dbReference type="Proteomes" id="UP000626844"/>
    </source>
</evidence>
<accession>A0A926NN46</accession>
<feature type="domain" description="Helix-turn-helix" evidence="2">
    <location>
        <begin position="15"/>
        <end position="62"/>
    </location>
</feature>
<feature type="domain" description="PBP" evidence="1">
    <location>
        <begin position="109"/>
        <end position="291"/>
    </location>
</feature>
<sequence>MKERSDKLVKEERSYTTEEIARLLRVSKLTVYDLINKGELPAYRVGRQNRIDSIDLENYIAKSKNKSINPKANISHPQRADAESSIQNNVIISGQDITLDLLANSIQAEGFKSLRDYNGSLNSLISMYNGKCTIVSCHLFDGDTKEYNLPFIKRILTGRSYIVMNLVSRSAGFYVKPGNPKNIQTWEDLSREEVTIINREKGSGARVLLDEQMRIRNISSKEVKGYDNEETNHFSVASAVAQGIADIGIGIEKASKMVGVDFIPLIKESYDIVIMKSEEKSGLIQSLLKILNSPEFKNKINTIEGYDISKTGSIIFETD</sequence>
<protein>
    <submittedName>
        <fullName evidence="3">Helix-turn-helix transcriptional regulator</fullName>
    </submittedName>
</protein>
<dbReference type="InterPro" id="IPR010093">
    <property type="entry name" value="SinI_DNA-bd"/>
</dbReference>
<dbReference type="Gene3D" id="3.40.190.10">
    <property type="entry name" value="Periplasmic binding protein-like II"/>
    <property type="match status" value="1"/>
</dbReference>
<evidence type="ECO:0000259" key="2">
    <source>
        <dbReference type="Pfam" id="PF12728"/>
    </source>
</evidence>
<gene>
    <name evidence="3" type="ORF">IC621_22490</name>
</gene>
<dbReference type="Pfam" id="PF12727">
    <property type="entry name" value="PBP_like"/>
    <property type="match status" value="1"/>
</dbReference>
<dbReference type="Pfam" id="PF12728">
    <property type="entry name" value="HTH_17"/>
    <property type="match status" value="1"/>
</dbReference>
<evidence type="ECO:0000313" key="3">
    <source>
        <dbReference type="EMBL" id="MBD1382973.1"/>
    </source>
</evidence>
<dbReference type="GO" id="GO:0003677">
    <property type="term" value="F:DNA binding"/>
    <property type="evidence" value="ECO:0007669"/>
    <property type="project" value="InterPro"/>
</dbReference>
<reference evidence="3" key="1">
    <citation type="submission" date="2020-09" db="EMBL/GenBank/DDBJ databases">
        <title>A novel bacterium of genus Bacillus, isolated from South China Sea.</title>
        <authorList>
            <person name="Huang H."/>
            <person name="Mo K."/>
            <person name="Hu Y."/>
        </authorList>
    </citation>
    <scope>NUCLEOTIDE SEQUENCE</scope>
    <source>
        <strain evidence="3">IB182487</strain>
    </source>
</reference>
<evidence type="ECO:0000259" key="1">
    <source>
        <dbReference type="Pfam" id="PF12727"/>
    </source>
</evidence>
<dbReference type="InterPro" id="IPR024370">
    <property type="entry name" value="PBP_domain"/>
</dbReference>